<name>A0A9Q1B124_9SAUR</name>
<organism evidence="1 2">
    <name type="scientific">Phrynocephalus forsythii</name>
    <dbReference type="NCBI Taxonomy" id="171643"/>
    <lineage>
        <taxon>Eukaryota</taxon>
        <taxon>Metazoa</taxon>
        <taxon>Chordata</taxon>
        <taxon>Craniata</taxon>
        <taxon>Vertebrata</taxon>
        <taxon>Euteleostomi</taxon>
        <taxon>Lepidosauria</taxon>
        <taxon>Squamata</taxon>
        <taxon>Bifurcata</taxon>
        <taxon>Unidentata</taxon>
        <taxon>Episquamata</taxon>
        <taxon>Toxicofera</taxon>
        <taxon>Iguania</taxon>
        <taxon>Acrodonta</taxon>
        <taxon>Agamidae</taxon>
        <taxon>Agaminae</taxon>
        <taxon>Phrynocephalus</taxon>
    </lineage>
</organism>
<sequence length="146" mass="16264">MHTKHVVANAQKSIGAILKIFWTRGGRNVIAANRLYLVKVLPQMTYGAAHSIPVNLAALEKQQSKFLRAILWLPTSASNAAIRLETGQVTVEARIWIMAIMYWLKLNHDTTGLLPLTLQDTYAPPAEDTGTQVRVLWIFTTLSVVN</sequence>
<keyword evidence="2" id="KW-1185">Reference proteome</keyword>
<reference evidence="1" key="1">
    <citation type="journal article" date="2023" name="DNA Res.">
        <title>Chromosome-level genome assembly of Phrynocephalus forsythii using third-generation DNA sequencing and Hi-C analysis.</title>
        <authorList>
            <person name="Qi Y."/>
            <person name="Zhao W."/>
            <person name="Zhao Y."/>
            <person name="Niu C."/>
            <person name="Cao S."/>
            <person name="Zhang Y."/>
        </authorList>
    </citation>
    <scope>NUCLEOTIDE SEQUENCE</scope>
    <source>
        <tissue evidence="1">Muscle</tissue>
    </source>
</reference>
<dbReference type="AlphaFoldDB" id="A0A9Q1B124"/>
<evidence type="ECO:0000313" key="2">
    <source>
        <dbReference type="Proteomes" id="UP001142489"/>
    </source>
</evidence>
<proteinExistence type="predicted"/>
<accession>A0A9Q1B124</accession>
<dbReference type="EMBL" id="JAPFRF010000007">
    <property type="protein sequence ID" value="KAJ7326616.1"/>
    <property type="molecule type" value="Genomic_DNA"/>
</dbReference>
<dbReference type="Proteomes" id="UP001142489">
    <property type="component" value="Unassembled WGS sequence"/>
</dbReference>
<evidence type="ECO:0000313" key="1">
    <source>
        <dbReference type="EMBL" id="KAJ7326616.1"/>
    </source>
</evidence>
<comment type="caution">
    <text evidence="1">The sequence shown here is derived from an EMBL/GenBank/DDBJ whole genome shotgun (WGS) entry which is preliminary data.</text>
</comment>
<gene>
    <name evidence="1" type="ORF">JRQ81_016375</name>
</gene>
<protein>
    <submittedName>
        <fullName evidence="1">Uncharacterized protein</fullName>
    </submittedName>
</protein>